<evidence type="ECO:0000313" key="1">
    <source>
        <dbReference type="EMBL" id="GAA5251722.1"/>
    </source>
</evidence>
<proteinExistence type="predicted"/>
<gene>
    <name evidence="1" type="ORF">KNCP2_00100</name>
</gene>
<dbReference type="EMBL" id="BAABMM010000002">
    <property type="protein sequence ID" value="GAA5251722.1"/>
    <property type="molecule type" value="Genomic_DNA"/>
</dbReference>
<comment type="caution">
    <text evidence="1">The sequence shown here is derived from an EMBL/GenBank/DDBJ whole genome shotgun (WGS) entry which is preliminary data.</text>
</comment>
<evidence type="ECO:0000313" key="2">
    <source>
        <dbReference type="Proteomes" id="UP001628124"/>
    </source>
</evidence>
<dbReference type="RefSeq" id="WP_412707434.1">
    <property type="nucleotide sequence ID" value="NZ_BAABMM010000002.1"/>
</dbReference>
<organism evidence="1 2">
    <name type="scientific">Candidatus Rickettsia kedanie</name>
    <dbReference type="NCBI Taxonomy" id="3115352"/>
    <lineage>
        <taxon>Bacteria</taxon>
        <taxon>Pseudomonadati</taxon>
        <taxon>Pseudomonadota</taxon>
        <taxon>Alphaproteobacteria</taxon>
        <taxon>Rickettsiales</taxon>
        <taxon>Rickettsiaceae</taxon>
        <taxon>Rickettsieae</taxon>
        <taxon>Rickettsia</taxon>
        <taxon>spotted fever group</taxon>
    </lineage>
</organism>
<dbReference type="Proteomes" id="UP001628124">
    <property type="component" value="Unassembled WGS sequence"/>
</dbReference>
<protein>
    <submittedName>
        <fullName evidence="1">Uncharacterized protein</fullName>
    </submittedName>
</protein>
<reference evidence="1 2" key="1">
    <citation type="journal article" date="2024" name="Microbiol. Immunol.">
        <title>Discovery of a novel spotted fever group Rickettsia, 'Candidatus Rickettsia kedanie,' in unfed larval chigger mites, Leptotrombidium scutellare.</title>
        <authorList>
            <person name="Ogawa M."/>
            <person name="Matsutani M."/>
            <person name="Katayama T."/>
            <person name="Takada N."/>
            <person name="Noda S."/>
            <person name="Takahashi M."/>
            <person name="Kageyama D."/>
            <person name="Hanaoka N."/>
            <person name="Ebihara H."/>
        </authorList>
    </citation>
    <scope>NUCLEOTIDE SEQUENCE [LARGE SCALE GENOMIC DNA]</scope>
    <source>
        <strain evidence="1 2">KNCP2-13</strain>
    </source>
</reference>
<name>A0ABP9TU16_9RICK</name>
<accession>A0ABP9TU16</accession>
<keyword evidence="2" id="KW-1185">Reference proteome</keyword>
<sequence>MLIAFIFGVFISKYSVINLHGVTLHKPIITKISGKIESIKPTIIGGKVVLGSIR</sequence>